<sequence>MCLESKERVPRKAGVRRETLQEAFKIASVVRAVGITLDAEAVLGNARRSLGA</sequence>
<proteinExistence type="predicted"/>
<dbReference type="EMBL" id="BMMS01000034">
    <property type="protein sequence ID" value="GGO97594.1"/>
    <property type="molecule type" value="Genomic_DNA"/>
</dbReference>
<dbReference type="Proteomes" id="UP000641932">
    <property type="component" value="Unassembled WGS sequence"/>
</dbReference>
<protein>
    <submittedName>
        <fullName evidence="1">Uncharacterized protein</fullName>
    </submittedName>
</protein>
<reference evidence="1" key="2">
    <citation type="submission" date="2020-09" db="EMBL/GenBank/DDBJ databases">
        <authorList>
            <person name="Sun Q."/>
            <person name="Zhou Y."/>
        </authorList>
    </citation>
    <scope>NUCLEOTIDE SEQUENCE</scope>
    <source>
        <strain evidence="1">CGMCC 4.7201</strain>
    </source>
</reference>
<accession>A0A917ZVI1</accession>
<comment type="caution">
    <text evidence="1">The sequence shown here is derived from an EMBL/GenBank/DDBJ whole genome shotgun (WGS) entry which is preliminary data.</text>
</comment>
<gene>
    <name evidence="1" type="ORF">GCM10012280_59760</name>
</gene>
<reference evidence="1" key="1">
    <citation type="journal article" date="2014" name="Int. J. Syst. Evol. Microbiol.">
        <title>Complete genome sequence of Corynebacterium casei LMG S-19264T (=DSM 44701T), isolated from a smear-ripened cheese.</title>
        <authorList>
            <consortium name="US DOE Joint Genome Institute (JGI-PGF)"/>
            <person name="Walter F."/>
            <person name="Albersmeier A."/>
            <person name="Kalinowski J."/>
            <person name="Ruckert C."/>
        </authorList>
    </citation>
    <scope>NUCLEOTIDE SEQUENCE</scope>
    <source>
        <strain evidence="1">CGMCC 4.7201</strain>
    </source>
</reference>
<organism evidence="1 2">
    <name type="scientific">Wenjunlia tyrosinilytica</name>
    <dbReference type="NCBI Taxonomy" id="1544741"/>
    <lineage>
        <taxon>Bacteria</taxon>
        <taxon>Bacillati</taxon>
        <taxon>Actinomycetota</taxon>
        <taxon>Actinomycetes</taxon>
        <taxon>Kitasatosporales</taxon>
        <taxon>Streptomycetaceae</taxon>
        <taxon>Wenjunlia</taxon>
    </lineage>
</organism>
<name>A0A917ZVI1_9ACTN</name>
<dbReference type="Gene3D" id="1.20.1290.10">
    <property type="entry name" value="AhpD-like"/>
    <property type="match status" value="1"/>
</dbReference>
<dbReference type="AlphaFoldDB" id="A0A917ZVI1"/>
<evidence type="ECO:0000313" key="1">
    <source>
        <dbReference type="EMBL" id="GGO97594.1"/>
    </source>
</evidence>
<dbReference type="InterPro" id="IPR029032">
    <property type="entry name" value="AhpD-like"/>
</dbReference>
<evidence type="ECO:0000313" key="2">
    <source>
        <dbReference type="Proteomes" id="UP000641932"/>
    </source>
</evidence>
<keyword evidence="2" id="KW-1185">Reference proteome</keyword>